<sequence>MVVIIFLANVYAYMSLSISSTCQLIISRTMDCTVCMI</sequence>
<dbReference type="AlphaFoldDB" id="A0A0A9E282"/>
<reference evidence="1" key="1">
    <citation type="submission" date="2014-09" db="EMBL/GenBank/DDBJ databases">
        <authorList>
            <person name="Magalhaes I.L.F."/>
            <person name="Oliveira U."/>
            <person name="Santos F.R."/>
            <person name="Vidigal T.H.D.A."/>
            <person name="Brescovit A.D."/>
            <person name="Santos A.J."/>
        </authorList>
    </citation>
    <scope>NUCLEOTIDE SEQUENCE</scope>
    <source>
        <tissue evidence="1">Shoot tissue taken approximately 20 cm above the soil surface</tissue>
    </source>
</reference>
<name>A0A0A9E282_ARUDO</name>
<organism evidence="1">
    <name type="scientific">Arundo donax</name>
    <name type="common">Giant reed</name>
    <name type="synonym">Donax arundinaceus</name>
    <dbReference type="NCBI Taxonomy" id="35708"/>
    <lineage>
        <taxon>Eukaryota</taxon>
        <taxon>Viridiplantae</taxon>
        <taxon>Streptophyta</taxon>
        <taxon>Embryophyta</taxon>
        <taxon>Tracheophyta</taxon>
        <taxon>Spermatophyta</taxon>
        <taxon>Magnoliopsida</taxon>
        <taxon>Liliopsida</taxon>
        <taxon>Poales</taxon>
        <taxon>Poaceae</taxon>
        <taxon>PACMAD clade</taxon>
        <taxon>Arundinoideae</taxon>
        <taxon>Arundineae</taxon>
        <taxon>Arundo</taxon>
    </lineage>
</organism>
<protein>
    <submittedName>
        <fullName evidence="1">Uncharacterized protein</fullName>
    </submittedName>
</protein>
<dbReference type="EMBL" id="GBRH01205870">
    <property type="protein sequence ID" value="JAD92025.1"/>
    <property type="molecule type" value="Transcribed_RNA"/>
</dbReference>
<reference evidence="1" key="2">
    <citation type="journal article" date="2015" name="Data Brief">
        <title>Shoot transcriptome of the giant reed, Arundo donax.</title>
        <authorList>
            <person name="Barrero R.A."/>
            <person name="Guerrero F.D."/>
            <person name="Moolhuijzen P."/>
            <person name="Goolsby J.A."/>
            <person name="Tidwell J."/>
            <person name="Bellgard S.E."/>
            <person name="Bellgard M.I."/>
        </authorList>
    </citation>
    <scope>NUCLEOTIDE SEQUENCE</scope>
    <source>
        <tissue evidence="1">Shoot tissue taken approximately 20 cm above the soil surface</tissue>
    </source>
</reference>
<proteinExistence type="predicted"/>
<accession>A0A0A9E282</accession>
<evidence type="ECO:0000313" key="1">
    <source>
        <dbReference type="EMBL" id="JAD92025.1"/>
    </source>
</evidence>